<organism evidence="1 2">
    <name type="scientific">Candidatus Clostridium eludens</name>
    <dbReference type="NCBI Taxonomy" id="3381663"/>
    <lineage>
        <taxon>Bacteria</taxon>
        <taxon>Bacillati</taxon>
        <taxon>Bacillota</taxon>
        <taxon>Clostridia</taxon>
        <taxon>Eubacteriales</taxon>
        <taxon>Clostridiaceae</taxon>
        <taxon>Clostridium</taxon>
    </lineage>
</organism>
<name>A0ABW8SXI8_9CLOT</name>
<sequence length="46" mass="5669">MRYVFKYLIMNIVQQTGYSKRMIQYKLDDIIIKPNEGPEIYREIKK</sequence>
<gene>
    <name evidence="1" type="ORF">ACJDU8_24735</name>
</gene>
<accession>A0ABW8SXI8</accession>
<protein>
    <submittedName>
        <fullName evidence="1">Uncharacterized protein</fullName>
    </submittedName>
</protein>
<comment type="caution">
    <text evidence="1">The sequence shown here is derived from an EMBL/GenBank/DDBJ whole genome shotgun (WGS) entry which is preliminary data.</text>
</comment>
<evidence type="ECO:0000313" key="2">
    <source>
        <dbReference type="Proteomes" id="UP001623660"/>
    </source>
</evidence>
<evidence type="ECO:0000313" key="1">
    <source>
        <dbReference type="EMBL" id="MFL0198735.1"/>
    </source>
</evidence>
<reference evidence="1 2" key="1">
    <citation type="submission" date="2024-11" db="EMBL/GenBank/DDBJ databases">
        <authorList>
            <person name="Heng Y.C."/>
            <person name="Lim A.C.H."/>
            <person name="Lee J.K.Y."/>
            <person name="Kittelmann S."/>
        </authorList>
    </citation>
    <scope>NUCLEOTIDE SEQUENCE [LARGE SCALE GENOMIC DNA]</scope>
    <source>
        <strain evidence="1 2">WILCCON 0269</strain>
    </source>
</reference>
<keyword evidence="2" id="KW-1185">Reference proteome</keyword>
<dbReference type="Proteomes" id="UP001623660">
    <property type="component" value="Unassembled WGS sequence"/>
</dbReference>
<dbReference type="RefSeq" id="WP_406794849.1">
    <property type="nucleotide sequence ID" value="NZ_JBJHZX010000085.1"/>
</dbReference>
<dbReference type="EMBL" id="JBJHZX010000085">
    <property type="protein sequence ID" value="MFL0198735.1"/>
    <property type="molecule type" value="Genomic_DNA"/>
</dbReference>
<proteinExistence type="predicted"/>